<dbReference type="EMBL" id="CAJVCH010327827">
    <property type="protein sequence ID" value="CAG7786851.1"/>
    <property type="molecule type" value="Genomic_DNA"/>
</dbReference>
<name>A0A8J2P3V5_9HEXA</name>
<evidence type="ECO:0000313" key="2">
    <source>
        <dbReference type="EMBL" id="CAG7786851.1"/>
    </source>
</evidence>
<feature type="chain" id="PRO_5035250564" description="Attacin C-terminal domain-containing protein" evidence="1">
    <location>
        <begin position="22"/>
        <end position="117"/>
    </location>
</feature>
<comment type="caution">
    <text evidence="2">The sequence shown here is derived from an EMBL/GenBank/DDBJ whole genome shotgun (WGS) entry which is preliminary data.</text>
</comment>
<evidence type="ECO:0000313" key="3">
    <source>
        <dbReference type="Proteomes" id="UP000708208"/>
    </source>
</evidence>
<dbReference type="AlphaFoldDB" id="A0A8J2P3V5"/>
<evidence type="ECO:0008006" key="4">
    <source>
        <dbReference type="Google" id="ProtNLM"/>
    </source>
</evidence>
<sequence>MANGRQLVVILVLSCVTYVYCQAGELALQAAQNAAASGDRFNVNGHVNPQFVDGKNWNVASGVHAGSNVWRSNNNRHAIGAGVAATHNFGQQQGRRYNTRPNFGAGLSYNYRFGKRR</sequence>
<keyword evidence="3" id="KW-1185">Reference proteome</keyword>
<feature type="signal peptide" evidence="1">
    <location>
        <begin position="1"/>
        <end position="21"/>
    </location>
</feature>
<gene>
    <name evidence="2" type="ORF">AFUS01_LOCUS25400</name>
</gene>
<evidence type="ECO:0000256" key="1">
    <source>
        <dbReference type="SAM" id="SignalP"/>
    </source>
</evidence>
<dbReference type="OrthoDB" id="8117451at2759"/>
<dbReference type="Proteomes" id="UP000708208">
    <property type="component" value="Unassembled WGS sequence"/>
</dbReference>
<reference evidence="2" key="1">
    <citation type="submission" date="2021-06" db="EMBL/GenBank/DDBJ databases">
        <authorList>
            <person name="Hodson N. C."/>
            <person name="Mongue J. A."/>
            <person name="Jaron S. K."/>
        </authorList>
    </citation>
    <scope>NUCLEOTIDE SEQUENCE</scope>
</reference>
<protein>
    <recommendedName>
        <fullName evidence="4">Attacin C-terminal domain-containing protein</fullName>
    </recommendedName>
</protein>
<organism evidence="2 3">
    <name type="scientific">Allacma fusca</name>
    <dbReference type="NCBI Taxonomy" id="39272"/>
    <lineage>
        <taxon>Eukaryota</taxon>
        <taxon>Metazoa</taxon>
        <taxon>Ecdysozoa</taxon>
        <taxon>Arthropoda</taxon>
        <taxon>Hexapoda</taxon>
        <taxon>Collembola</taxon>
        <taxon>Symphypleona</taxon>
        <taxon>Sminthuridae</taxon>
        <taxon>Allacma</taxon>
    </lineage>
</organism>
<accession>A0A8J2P3V5</accession>
<keyword evidence="1" id="KW-0732">Signal</keyword>
<proteinExistence type="predicted"/>